<dbReference type="KEGG" id="pmes:FX988_03742"/>
<evidence type="ECO:0000256" key="11">
    <source>
        <dbReference type="SAM" id="Phobius"/>
    </source>
</evidence>
<keyword evidence="7 11" id="KW-1133">Transmembrane helix</keyword>
<dbReference type="SUPFAM" id="SSF54523">
    <property type="entry name" value="Pili subunits"/>
    <property type="match status" value="1"/>
</dbReference>
<dbReference type="AlphaFoldDB" id="A0A857JQW2"/>
<keyword evidence="14" id="KW-1185">Reference proteome</keyword>
<feature type="domain" description="General secretion pathway GspH" evidence="12">
    <location>
        <begin position="49"/>
        <end position="155"/>
    </location>
</feature>
<dbReference type="EMBL" id="CP047656">
    <property type="protein sequence ID" value="QHJ13481.1"/>
    <property type="molecule type" value="Genomic_DNA"/>
</dbReference>
<keyword evidence="8 11" id="KW-0472">Membrane</keyword>
<evidence type="ECO:0000256" key="1">
    <source>
        <dbReference type="ARBA" id="ARBA00004377"/>
    </source>
</evidence>
<dbReference type="Proteomes" id="UP000464524">
    <property type="component" value="Chromosome"/>
</dbReference>
<dbReference type="InterPro" id="IPR045584">
    <property type="entry name" value="Pilin-like"/>
</dbReference>
<keyword evidence="3" id="KW-1003">Cell membrane</keyword>
<evidence type="ECO:0000313" key="13">
    <source>
        <dbReference type="EMBL" id="QHJ13481.1"/>
    </source>
</evidence>
<evidence type="ECO:0000313" key="14">
    <source>
        <dbReference type="Proteomes" id="UP000464524"/>
    </source>
</evidence>
<dbReference type="PROSITE" id="PS00409">
    <property type="entry name" value="PROKAR_NTER_METHYL"/>
    <property type="match status" value="1"/>
</dbReference>
<keyword evidence="5" id="KW-0997">Cell inner membrane</keyword>
<evidence type="ECO:0000256" key="4">
    <source>
        <dbReference type="ARBA" id="ARBA00022481"/>
    </source>
</evidence>
<comment type="similarity">
    <text evidence="9">Belongs to the GSP H family.</text>
</comment>
<proteinExistence type="inferred from homology"/>
<dbReference type="GO" id="GO:0015627">
    <property type="term" value="C:type II protein secretion system complex"/>
    <property type="evidence" value="ECO:0007669"/>
    <property type="project" value="InterPro"/>
</dbReference>
<name>A0A857JQW2_9ALTE</name>
<feature type="transmembrane region" description="Helical" evidence="11">
    <location>
        <begin position="12"/>
        <end position="31"/>
    </location>
</feature>
<dbReference type="GO" id="GO:0015628">
    <property type="term" value="P:protein secretion by the type II secretion system"/>
    <property type="evidence" value="ECO:0007669"/>
    <property type="project" value="InterPro"/>
</dbReference>
<dbReference type="Pfam" id="PF07963">
    <property type="entry name" value="N_methyl"/>
    <property type="match status" value="1"/>
</dbReference>
<gene>
    <name evidence="13" type="ORF">FX988_03742</name>
</gene>
<dbReference type="RefSeq" id="WP_160181565.1">
    <property type="nucleotide sequence ID" value="NZ_CP047656.1"/>
</dbReference>
<keyword evidence="4" id="KW-0488">Methylation</keyword>
<dbReference type="OrthoDB" id="6400290at2"/>
<protein>
    <recommendedName>
        <fullName evidence="2">Type II secretion system protein H</fullName>
    </recommendedName>
    <alternativeName>
        <fullName evidence="10">General secretion pathway protein H</fullName>
    </alternativeName>
</protein>
<organism evidence="13 14">
    <name type="scientific">Paraglaciecola mesophila</name>
    <dbReference type="NCBI Taxonomy" id="197222"/>
    <lineage>
        <taxon>Bacteria</taxon>
        <taxon>Pseudomonadati</taxon>
        <taxon>Pseudomonadota</taxon>
        <taxon>Gammaproteobacteria</taxon>
        <taxon>Alteromonadales</taxon>
        <taxon>Alteromonadaceae</taxon>
        <taxon>Paraglaciecola</taxon>
    </lineage>
</organism>
<dbReference type="Pfam" id="PF12019">
    <property type="entry name" value="GspH"/>
    <property type="match status" value="1"/>
</dbReference>
<comment type="subcellular location">
    <subcellularLocation>
        <location evidence="1">Cell inner membrane</location>
        <topology evidence="1">Single-pass membrane protein</topology>
    </subcellularLocation>
</comment>
<reference evidence="13 14" key="1">
    <citation type="submission" date="2019-12" db="EMBL/GenBank/DDBJ databases">
        <title>Genome sequencing and assembly of endphytes of Porphyra tenera.</title>
        <authorList>
            <person name="Park J.M."/>
            <person name="Shin R."/>
            <person name="Jo S.H."/>
        </authorList>
    </citation>
    <scope>NUCLEOTIDE SEQUENCE [LARGE SCALE GENOMIC DNA]</scope>
    <source>
        <strain evidence="13 14">GPM4</strain>
    </source>
</reference>
<sequence>MNTCRGMSLLELMLVISITMILMTLGVPSLLDSKQQLHIKQAAQASYFFMQHARASAIASSKDVYVSIQPGQTWCLGMNVSQLCDCQIDDDCSVHGVQTRIGHSDYASVSLLQVRFGQNNSAVFDGERGMAMGNAGSVTFGDENDQLKLILSNMGRVRMCVLEGSILAHPAC</sequence>
<evidence type="ECO:0000256" key="10">
    <source>
        <dbReference type="ARBA" id="ARBA00030775"/>
    </source>
</evidence>
<evidence type="ECO:0000256" key="3">
    <source>
        <dbReference type="ARBA" id="ARBA00022475"/>
    </source>
</evidence>
<evidence type="ECO:0000256" key="8">
    <source>
        <dbReference type="ARBA" id="ARBA00023136"/>
    </source>
</evidence>
<evidence type="ECO:0000256" key="5">
    <source>
        <dbReference type="ARBA" id="ARBA00022519"/>
    </source>
</evidence>
<dbReference type="Gene3D" id="3.55.40.10">
    <property type="entry name" value="minor pseudopilin epsh domain"/>
    <property type="match status" value="1"/>
</dbReference>
<dbReference type="InterPro" id="IPR022346">
    <property type="entry name" value="T2SS_GspH"/>
</dbReference>
<keyword evidence="6 11" id="KW-0812">Transmembrane</keyword>
<accession>A0A857JQW2</accession>
<evidence type="ECO:0000256" key="9">
    <source>
        <dbReference type="ARBA" id="ARBA00025772"/>
    </source>
</evidence>
<evidence type="ECO:0000256" key="2">
    <source>
        <dbReference type="ARBA" id="ARBA00021549"/>
    </source>
</evidence>
<evidence type="ECO:0000256" key="7">
    <source>
        <dbReference type="ARBA" id="ARBA00022989"/>
    </source>
</evidence>
<dbReference type="GO" id="GO:0005886">
    <property type="term" value="C:plasma membrane"/>
    <property type="evidence" value="ECO:0007669"/>
    <property type="project" value="UniProtKB-SubCell"/>
</dbReference>
<dbReference type="InterPro" id="IPR012902">
    <property type="entry name" value="N_methyl_site"/>
</dbReference>
<evidence type="ECO:0000259" key="12">
    <source>
        <dbReference type="Pfam" id="PF12019"/>
    </source>
</evidence>
<evidence type="ECO:0000256" key="6">
    <source>
        <dbReference type="ARBA" id="ARBA00022692"/>
    </source>
</evidence>